<sequence length="172" mass="20353">MKVYKMDNEQVELRKLLKKLKKKKIGSSFKDENNPIFGIISDEVEVDDYIHDIEDDNSVKKYKDVYNNFESDINCCFSEYTERIIGSSINHNFRIHNKKTEGIFSTPFDPIYQELNYGTLRTQKLREYENRKKYFTHPFPEIESDPSDFSTSSDQNNKDEEAYLKDITKCGN</sequence>
<dbReference type="AlphaFoldDB" id="A0A1C6YQX5"/>
<feature type="region of interest" description="Disordered" evidence="1">
    <location>
        <begin position="137"/>
        <end position="172"/>
    </location>
</feature>
<organism evidence="2 3">
    <name type="scientific">Plasmodium chabaudi adami</name>
    <dbReference type="NCBI Taxonomy" id="5826"/>
    <lineage>
        <taxon>Eukaryota</taxon>
        <taxon>Sar</taxon>
        <taxon>Alveolata</taxon>
        <taxon>Apicomplexa</taxon>
        <taxon>Aconoidasida</taxon>
        <taxon>Haemosporida</taxon>
        <taxon>Plasmodiidae</taxon>
        <taxon>Plasmodium</taxon>
        <taxon>Plasmodium (Vinckeia)</taxon>
    </lineage>
</organism>
<proteinExistence type="predicted"/>
<name>A0A1C6YQX5_PLACE</name>
<reference evidence="2 3" key="1">
    <citation type="submission" date="2016-08" db="EMBL/GenBank/DDBJ databases">
        <authorList>
            <consortium name="Pathogen Informatics"/>
        </authorList>
    </citation>
    <scope>NUCLEOTIDE SEQUENCE [LARGE SCALE GENOMIC DNA]</scope>
    <source>
        <strain evidence="2 3">DS</strain>
    </source>
</reference>
<evidence type="ECO:0000313" key="3">
    <source>
        <dbReference type="Proteomes" id="UP000507536"/>
    </source>
</evidence>
<evidence type="ECO:0000256" key="1">
    <source>
        <dbReference type="SAM" id="MobiDB-lite"/>
    </source>
</evidence>
<accession>A0A1C6YQX5</accession>
<gene>
    <name evidence="2" type="ORF">PCHDS_000485200</name>
</gene>
<dbReference type="EMBL" id="LT608194">
    <property type="protein sequence ID" value="SCM25792.1"/>
    <property type="molecule type" value="Genomic_DNA"/>
</dbReference>
<feature type="compositionally biased region" description="Basic and acidic residues" evidence="1">
    <location>
        <begin position="156"/>
        <end position="172"/>
    </location>
</feature>
<evidence type="ECO:0000313" key="2">
    <source>
        <dbReference type="EMBL" id="SCM25792.1"/>
    </source>
</evidence>
<dbReference type="Proteomes" id="UP000507536">
    <property type="component" value="Chromosome 14"/>
</dbReference>
<protein>
    <submittedName>
        <fullName evidence="2">Uncharacterized protein</fullName>
    </submittedName>
</protein>